<evidence type="ECO:0000313" key="3">
    <source>
        <dbReference type="Proteomes" id="UP000608890"/>
    </source>
</evidence>
<dbReference type="EMBL" id="BMNB01000011">
    <property type="protein sequence ID" value="GGM41414.1"/>
    <property type="molecule type" value="Genomic_DNA"/>
</dbReference>
<evidence type="ECO:0000256" key="1">
    <source>
        <dbReference type="SAM" id="MobiDB-lite"/>
    </source>
</evidence>
<dbReference type="Proteomes" id="UP000608890">
    <property type="component" value="Unassembled WGS sequence"/>
</dbReference>
<reference evidence="2" key="1">
    <citation type="journal article" date="2014" name="Int. J. Syst. Evol. Microbiol.">
        <title>Complete genome sequence of Corynebacterium casei LMG S-19264T (=DSM 44701T), isolated from a smear-ripened cheese.</title>
        <authorList>
            <consortium name="US DOE Joint Genome Institute (JGI-PGF)"/>
            <person name="Walter F."/>
            <person name="Albersmeier A."/>
            <person name="Kalinowski J."/>
            <person name="Ruckert C."/>
        </authorList>
    </citation>
    <scope>NUCLEOTIDE SEQUENCE</scope>
    <source>
        <strain evidence="2">CGMCC 4.7312</strain>
    </source>
</reference>
<feature type="compositionally biased region" description="Basic residues" evidence="1">
    <location>
        <begin position="61"/>
        <end position="70"/>
    </location>
</feature>
<gene>
    <name evidence="2" type="ORF">GCM10011608_27710</name>
</gene>
<reference evidence="2" key="2">
    <citation type="submission" date="2020-09" db="EMBL/GenBank/DDBJ databases">
        <authorList>
            <person name="Sun Q."/>
            <person name="Zhou Y."/>
        </authorList>
    </citation>
    <scope>NUCLEOTIDE SEQUENCE</scope>
    <source>
        <strain evidence="2">CGMCC 4.7312</strain>
    </source>
</reference>
<accession>A0A917TY92</accession>
<proteinExistence type="predicted"/>
<protein>
    <submittedName>
        <fullName evidence="2">Uncharacterized protein</fullName>
    </submittedName>
</protein>
<keyword evidence="3" id="KW-1185">Reference proteome</keyword>
<organism evidence="2 3">
    <name type="scientific">Micromonospora sonchi</name>
    <dbReference type="NCBI Taxonomy" id="1763543"/>
    <lineage>
        <taxon>Bacteria</taxon>
        <taxon>Bacillati</taxon>
        <taxon>Actinomycetota</taxon>
        <taxon>Actinomycetes</taxon>
        <taxon>Micromonosporales</taxon>
        <taxon>Micromonosporaceae</taxon>
        <taxon>Micromonospora</taxon>
    </lineage>
</organism>
<dbReference type="AlphaFoldDB" id="A0A917TY92"/>
<evidence type="ECO:0000313" key="2">
    <source>
        <dbReference type="EMBL" id="GGM41414.1"/>
    </source>
</evidence>
<feature type="region of interest" description="Disordered" evidence="1">
    <location>
        <begin position="33"/>
        <end position="70"/>
    </location>
</feature>
<sequence length="70" mass="7651">MGSVRISTSIANAIAATNAATSRKPTPVLLKQMPRDLDGPETHDRLAHDNARQARTSARTRAARSRPYRP</sequence>
<comment type="caution">
    <text evidence="2">The sequence shown here is derived from an EMBL/GenBank/DDBJ whole genome shotgun (WGS) entry which is preliminary data.</text>
</comment>
<feature type="compositionally biased region" description="Basic and acidic residues" evidence="1">
    <location>
        <begin position="33"/>
        <end position="52"/>
    </location>
</feature>
<name>A0A917TY92_9ACTN</name>